<dbReference type="RefSeq" id="WP_344649925.1">
    <property type="nucleotide sequence ID" value="NZ_BAAAGX010000014.1"/>
</dbReference>
<proteinExistence type="predicted"/>
<evidence type="ECO:0000313" key="1">
    <source>
        <dbReference type="EMBL" id="GAA0246989.1"/>
    </source>
</evidence>
<organism evidence="1 2">
    <name type="scientific">Cryptosporangium japonicum</name>
    <dbReference type="NCBI Taxonomy" id="80872"/>
    <lineage>
        <taxon>Bacteria</taxon>
        <taxon>Bacillati</taxon>
        <taxon>Actinomycetota</taxon>
        <taxon>Actinomycetes</taxon>
        <taxon>Cryptosporangiales</taxon>
        <taxon>Cryptosporangiaceae</taxon>
        <taxon>Cryptosporangium</taxon>
    </lineage>
</organism>
<sequence length="91" mass="9787">MTPSEPPLDPRTLASLDTIDALLPTPSELRAERAQRAVSEYARGARDSGNAREAIAALADLVDNHGTRAAADLLKIYRVTTDDLRRSAATD</sequence>
<reference evidence="1 2" key="1">
    <citation type="journal article" date="2019" name="Int. J. Syst. Evol. Microbiol.">
        <title>The Global Catalogue of Microorganisms (GCM) 10K type strain sequencing project: providing services to taxonomists for standard genome sequencing and annotation.</title>
        <authorList>
            <consortium name="The Broad Institute Genomics Platform"/>
            <consortium name="The Broad Institute Genome Sequencing Center for Infectious Disease"/>
            <person name="Wu L."/>
            <person name="Ma J."/>
        </authorList>
    </citation>
    <scope>NUCLEOTIDE SEQUENCE [LARGE SCALE GENOMIC DNA]</scope>
    <source>
        <strain evidence="1 2">JCM 10425</strain>
    </source>
</reference>
<accession>A0ABN0UDH9</accession>
<keyword evidence="2" id="KW-1185">Reference proteome</keyword>
<gene>
    <name evidence="1" type="ORF">GCM10009539_35380</name>
</gene>
<dbReference type="Proteomes" id="UP001500967">
    <property type="component" value="Unassembled WGS sequence"/>
</dbReference>
<comment type="caution">
    <text evidence="1">The sequence shown here is derived from an EMBL/GenBank/DDBJ whole genome shotgun (WGS) entry which is preliminary data.</text>
</comment>
<name>A0ABN0UDH9_9ACTN</name>
<dbReference type="EMBL" id="BAAAGX010000014">
    <property type="protein sequence ID" value="GAA0246989.1"/>
    <property type="molecule type" value="Genomic_DNA"/>
</dbReference>
<evidence type="ECO:0000313" key="2">
    <source>
        <dbReference type="Proteomes" id="UP001500967"/>
    </source>
</evidence>
<protein>
    <submittedName>
        <fullName evidence="1">Uncharacterized protein</fullName>
    </submittedName>
</protein>